<feature type="domain" description="DnaD N-terminal" evidence="3">
    <location>
        <begin position="17"/>
        <end position="115"/>
    </location>
</feature>
<dbReference type="SUPFAM" id="SSF158499">
    <property type="entry name" value="DnaD domain-like"/>
    <property type="match status" value="1"/>
</dbReference>
<dbReference type="InterPro" id="IPR006343">
    <property type="entry name" value="DnaB/C_C"/>
</dbReference>
<sequence length="238" mass="28220">MMTNRLRFWTEQRQVNVPQLFFQCYKELNITDEEAMMLLHMMNYHEQGNDFPTPAQIATYMHLTAHEITMKLQRLLQHGFLELRQGVDEQGMIYEKYTLYPLWEKICLHYERKEVEQQEQVEKSEESDIFQLFEQEFGRLLSPIEIETIGMWIDQDAHTPALIKEALKEAVIAGKLNLRYIDRILFDWKKKNVKTIQQAKSHSAQFRAGGQSRITVQPAPDAPPVEAVPFYNWLEERD</sequence>
<protein>
    <submittedName>
        <fullName evidence="4">DNA replication protein</fullName>
    </submittedName>
</protein>
<name>A0A1C0Z263_9BACL</name>
<gene>
    <name evidence="4" type="ORF">A6K76_05155</name>
</gene>
<keyword evidence="5" id="KW-1185">Reference proteome</keyword>
<comment type="similarity">
    <text evidence="1">Belongs to the DnaB/DnaD family.</text>
</comment>
<evidence type="ECO:0000313" key="4">
    <source>
        <dbReference type="EMBL" id="OCS93529.1"/>
    </source>
</evidence>
<dbReference type="Gene3D" id="1.10.10.10">
    <property type="entry name" value="Winged helix-like DNA-binding domain superfamily/Winged helix DNA-binding domain"/>
    <property type="match status" value="1"/>
</dbReference>
<dbReference type="PANTHER" id="PTHR37293">
    <property type="entry name" value="PHAGE REPLICATION PROTEIN-RELATED"/>
    <property type="match status" value="1"/>
</dbReference>
<comment type="caution">
    <text evidence="4">The sequence shown here is derived from an EMBL/GenBank/DDBJ whole genome shotgun (WGS) entry which is preliminary data.</text>
</comment>
<dbReference type="Pfam" id="PF21984">
    <property type="entry name" value="DnaD_N"/>
    <property type="match status" value="1"/>
</dbReference>
<organism evidence="4 5">
    <name type="scientific">Caryophanon latum</name>
    <dbReference type="NCBI Taxonomy" id="33977"/>
    <lineage>
        <taxon>Bacteria</taxon>
        <taxon>Bacillati</taxon>
        <taxon>Bacillota</taxon>
        <taxon>Bacilli</taxon>
        <taxon>Bacillales</taxon>
        <taxon>Caryophanaceae</taxon>
        <taxon>Caryophanon</taxon>
    </lineage>
</organism>
<dbReference type="InterPro" id="IPR034829">
    <property type="entry name" value="DnaD-like_sf"/>
</dbReference>
<dbReference type="RefSeq" id="WP_066461659.1">
    <property type="nucleotide sequence ID" value="NZ_MATO01000007.1"/>
</dbReference>
<accession>A0A1C0Z263</accession>
<dbReference type="InterPro" id="IPR036390">
    <property type="entry name" value="WH_DNA-bd_sf"/>
</dbReference>
<proteinExistence type="inferred from homology"/>
<dbReference type="InterPro" id="IPR053843">
    <property type="entry name" value="DnaD_N"/>
</dbReference>
<dbReference type="NCBIfam" id="TIGR01446">
    <property type="entry name" value="DnaD_dom"/>
    <property type="match status" value="1"/>
</dbReference>
<dbReference type="Proteomes" id="UP000093482">
    <property type="component" value="Unassembled WGS sequence"/>
</dbReference>
<evidence type="ECO:0000256" key="1">
    <source>
        <dbReference type="ARBA" id="ARBA00093462"/>
    </source>
</evidence>
<dbReference type="SUPFAM" id="SSF46785">
    <property type="entry name" value="Winged helix' DNA-binding domain"/>
    <property type="match status" value="1"/>
</dbReference>
<evidence type="ECO:0000259" key="2">
    <source>
        <dbReference type="Pfam" id="PF07261"/>
    </source>
</evidence>
<dbReference type="AlphaFoldDB" id="A0A1C0Z263"/>
<evidence type="ECO:0000313" key="5">
    <source>
        <dbReference type="Proteomes" id="UP000093482"/>
    </source>
</evidence>
<feature type="domain" description="DnaB/C C-terminal" evidence="2">
    <location>
        <begin position="130"/>
        <end position="202"/>
    </location>
</feature>
<evidence type="ECO:0000259" key="3">
    <source>
        <dbReference type="Pfam" id="PF21984"/>
    </source>
</evidence>
<dbReference type="EMBL" id="MATO01000007">
    <property type="protein sequence ID" value="OCS93529.1"/>
    <property type="molecule type" value="Genomic_DNA"/>
</dbReference>
<dbReference type="InterPro" id="IPR036388">
    <property type="entry name" value="WH-like_DNA-bd_sf"/>
</dbReference>
<dbReference type="PANTHER" id="PTHR37293:SF6">
    <property type="entry name" value="DNA REPLICATION PROTEIN DNAD"/>
    <property type="match status" value="1"/>
</dbReference>
<dbReference type="Pfam" id="PF07261">
    <property type="entry name" value="DnaB_2"/>
    <property type="match status" value="1"/>
</dbReference>
<dbReference type="InterPro" id="IPR053162">
    <property type="entry name" value="DnaD"/>
</dbReference>
<dbReference type="Gene3D" id="1.10.10.630">
    <property type="entry name" value="DnaD domain-like"/>
    <property type="match status" value="1"/>
</dbReference>
<dbReference type="OrthoDB" id="9770238at2"/>
<reference evidence="4 5" key="1">
    <citation type="submission" date="2016-07" db="EMBL/GenBank/DDBJ databases">
        <title>Caryophanon latum genome sequencing.</title>
        <authorList>
            <person name="Verma A."/>
            <person name="Pal Y."/>
            <person name="Krishnamurthi S."/>
        </authorList>
    </citation>
    <scope>NUCLEOTIDE SEQUENCE [LARGE SCALE GENOMIC DNA]</scope>
    <source>
        <strain evidence="4 5">DSM 14151</strain>
    </source>
</reference>